<comment type="similarity">
    <text evidence="2">Belongs to the EamA transporter family.</text>
</comment>
<dbReference type="AlphaFoldDB" id="A0A396RVC5"/>
<dbReference type="InterPro" id="IPR037185">
    <property type="entry name" value="EmrE-like"/>
</dbReference>
<feature type="domain" description="EamA" evidence="7">
    <location>
        <begin position="182"/>
        <end position="312"/>
    </location>
</feature>
<proteinExistence type="inferred from homology"/>
<feature type="transmembrane region" description="Helical" evidence="6">
    <location>
        <begin position="89"/>
        <end position="106"/>
    </location>
</feature>
<accession>A0A396RVC5</accession>
<feature type="transmembrane region" description="Helical" evidence="6">
    <location>
        <begin position="295"/>
        <end position="313"/>
    </location>
</feature>
<keyword evidence="3 6" id="KW-0812">Transmembrane</keyword>
<dbReference type="EMBL" id="QWLV01000002">
    <property type="protein sequence ID" value="RHW18413.1"/>
    <property type="molecule type" value="Genomic_DNA"/>
</dbReference>
<protein>
    <submittedName>
        <fullName evidence="8">EamA family transporter</fullName>
    </submittedName>
</protein>
<feature type="transmembrane region" description="Helical" evidence="6">
    <location>
        <begin position="271"/>
        <end position="289"/>
    </location>
</feature>
<feature type="transmembrane region" description="Helical" evidence="6">
    <location>
        <begin position="174"/>
        <end position="195"/>
    </location>
</feature>
<evidence type="ECO:0000259" key="7">
    <source>
        <dbReference type="Pfam" id="PF00892"/>
    </source>
</evidence>
<keyword evidence="4 6" id="KW-1133">Transmembrane helix</keyword>
<dbReference type="InterPro" id="IPR050638">
    <property type="entry name" value="AA-Vitamin_Transporters"/>
</dbReference>
<sequence length="320" mass="33775">MEPPLHHASHGPPPRAGEVLLVQSTQPRILIPLALVTIIWGSTWLVIRDQLGVVPPSWSVAYRFLAAGIAMLGVALWRREKLAMDARGWGFAAALGLAQFCLNFNFVYRAEAYITSGLVAVLFALLVIPNALLGRLFLGQRLGVQFWAGSIVAMAGVGLLMLHELRADASATGATALGFLLTGIAILSASVANVMQAGETAKRYPMAAMLGWSMLIGVGFNAVFALATVGAPVFDTRPGYILGVLYLGIFGSAIAFTLYFGVIRVIGPAKAAYSGVATPVIAMLLSTLFEGYRWSLLAAAGAALAGVGLVIALRARRPNR</sequence>
<feature type="transmembrane region" description="Helical" evidence="6">
    <location>
        <begin position="112"/>
        <end position="132"/>
    </location>
</feature>
<feature type="transmembrane region" description="Helical" evidence="6">
    <location>
        <begin position="29"/>
        <end position="47"/>
    </location>
</feature>
<dbReference type="GO" id="GO:0016020">
    <property type="term" value="C:membrane"/>
    <property type="evidence" value="ECO:0007669"/>
    <property type="project" value="UniProtKB-SubCell"/>
</dbReference>
<dbReference type="Proteomes" id="UP000266693">
    <property type="component" value="Unassembled WGS sequence"/>
</dbReference>
<comment type="subcellular location">
    <subcellularLocation>
        <location evidence="1">Membrane</location>
        <topology evidence="1">Multi-pass membrane protein</topology>
    </subcellularLocation>
</comment>
<feature type="transmembrane region" description="Helical" evidence="6">
    <location>
        <begin position="144"/>
        <end position="162"/>
    </location>
</feature>
<feature type="domain" description="EamA" evidence="7">
    <location>
        <begin position="33"/>
        <end position="161"/>
    </location>
</feature>
<dbReference type="PANTHER" id="PTHR32322:SF2">
    <property type="entry name" value="EAMA DOMAIN-CONTAINING PROTEIN"/>
    <property type="match status" value="1"/>
</dbReference>
<gene>
    <name evidence="8" type="ORF">D1610_08145</name>
</gene>
<name>A0A396RVC5_9SPHN</name>
<evidence type="ECO:0000256" key="5">
    <source>
        <dbReference type="ARBA" id="ARBA00023136"/>
    </source>
</evidence>
<evidence type="ECO:0000256" key="4">
    <source>
        <dbReference type="ARBA" id="ARBA00022989"/>
    </source>
</evidence>
<organism evidence="8 9">
    <name type="scientific">Sphingomonas gilva</name>
    <dbReference type="NCBI Taxonomy" id="2305907"/>
    <lineage>
        <taxon>Bacteria</taxon>
        <taxon>Pseudomonadati</taxon>
        <taxon>Pseudomonadota</taxon>
        <taxon>Alphaproteobacteria</taxon>
        <taxon>Sphingomonadales</taxon>
        <taxon>Sphingomonadaceae</taxon>
        <taxon>Sphingomonas</taxon>
    </lineage>
</organism>
<dbReference type="SUPFAM" id="SSF103481">
    <property type="entry name" value="Multidrug resistance efflux transporter EmrE"/>
    <property type="match status" value="2"/>
</dbReference>
<keyword evidence="5 6" id="KW-0472">Membrane</keyword>
<dbReference type="InterPro" id="IPR000620">
    <property type="entry name" value="EamA_dom"/>
</dbReference>
<feature type="transmembrane region" description="Helical" evidence="6">
    <location>
        <begin position="240"/>
        <end position="259"/>
    </location>
</feature>
<evidence type="ECO:0000313" key="9">
    <source>
        <dbReference type="Proteomes" id="UP000266693"/>
    </source>
</evidence>
<evidence type="ECO:0000256" key="6">
    <source>
        <dbReference type="SAM" id="Phobius"/>
    </source>
</evidence>
<dbReference type="Pfam" id="PF00892">
    <property type="entry name" value="EamA"/>
    <property type="match status" value="2"/>
</dbReference>
<evidence type="ECO:0000256" key="1">
    <source>
        <dbReference type="ARBA" id="ARBA00004141"/>
    </source>
</evidence>
<evidence type="ECO:0000256" key="2">
    <source>
        <dbReference type="ARBA" id="ARBA00007362"/>
    </source>
</evidence>
<keyword evidence="9" id="KW-1185">Reference proteome</keyword>
<reference evidence="8 9" key="1">
    <citation type="submission" date="2018-08" db="EMBL/GenBank/DDBJ databases">
        <title>The multiple taxonomic identification of Sphingomonas gilva.</title>
        <authorList>
            <person name="Zhu D."/>
            <person name="Zheng S."/>
        </authorList>
    </citation>
    <scope>NUCLEOTIDE SEQUENCE [LARGE SCALE GENOMIC DNA]</scope>
    <source>
        <strain evidence="8 9">ZDH117</strain>
    </source>
</reference>
<evidence type="ECO:0000313" key="8">
    <source>
        <dbReference type="EMBL" id="RHW18413.1"/>
    </source>
</evidence>
<feature type="transmembrane region" description="Helical" evidence="6">
    <location>
        <begin position="207"/>
        <end position="234"/>
    </location>
</feature>
<feature type="transmembrane region" description="Helical" evidence="6">
    <location>
        <begin position="59"/>
        <end position="77"/>
    </location>
</feature>
<comment type="caution">
    <text evidence="8">The sequence shown here is derived from an EMBL/GenBank/DDBJ whole genome shotgun (WGS) entry which is preliminary data.</text>
</comment>
<dbReference type="OrthoDB" id="2352272at2"/>
<evidence type="ECO:0000256" key="3">
    <source>
        <dbReference type="ARBA" id="ARBA00022692"/>
    </source>
</evidence>
<dbReference type="PANTHER" id="PTHR32322">
    <property type="entry name" value="INNER MEMBRANE TRANSPORTER"/>
    <property type="match status" value="1"/>
</dbReference>